<accession>A0A920CR18</accession>
<dbReference type="InterPro" id="IPR009057">
    <property type="entry name" value="Homeodomain-like_sf"/>
</dbReference>
<evidence type="ECO:0000313" key="12">
    <source>
        <dbReference type="Proteomes" id="UP000682811"/>
    </source>
</evidence>
<dbReference type="EMBL" id="BORT01000033">
    <property type="protein sequence ID" value="GIO50501.1"/>
    <property type="molecule type" value="Genomic_DNA"/>
</dbReference>
<evidence type="ECO:0000256" key="7">
    <source>
        <dbReference type="ARBA" id="ARBA00023163"/>
    </source>
</evidence>
<dbReference type="GO" id="GO:0043565">
    <property type="term" value="F:sequence-specific DNA binding"/>
    <property type="evidence" value="ECO:0007669"/>
    <property type="project" value="InterPro"/>
</dbReference>
<dbReference type="GO" id="GO:0000160">
    <property type="term" value="P:phosphorelay signal transduction system"/>
    <property type="evidence" value="ECO:0007669"/>
    <property type="project" value="UniProtKB-KW"/>
</dbReference>
<dbReference type="Pfam" id="PF12833">
    <property type="entry name" value="HTH_18"/>
    <property type="match status" value="1"/>
</dbReference>
<name>A0A920CR18_9BACL</name>
<dbReference type="InterPro" id="IPR001789">
    <property type="entry name" value="Sig_transdc_resp-reg_receiver"/>
</dbReference>
<dbReference type="CDD" id="cd17536">
    <property type="entry name" value="REC_YesN-like"/>
    <property type="match status" value="1"/>
</dbReference>
<sequence length="519" mass="59791">MRKVFIVDDEPLIAKGLSTIMDWRKYELQITGSANDGLQALEKLLHEPVDLLITDIMMPNMNGLELIRKVKEMQPHTKFIVLSGYDEFEYVKVGITLGIQNYILKPINIEELEATIKHIRGDWEREELKRFRSEEDWKILRSNILQRWVNGDIESPELKQRAELLGIPLNCASYQVYVLRLISDDRPMSYLYHLTNMADEFCRVLSEELEDSDEVICFPDVDDDIVVLTATMSEEHDTAQKISMENAMRKLHDLTGLRLWCVEGSSEINDFKDIQKGYKRAKDHFAAYLIAGEDMLLYSSSSSNEPVQGNSSDVRSDTFSRLLIEGEISAVQAYIASALHVSEGKQIIQRGPHINTAVQLMVDVKDMEKNPDYAEVFGPIPHINTLQGLKQHVWRIAERGLKRRQEAEQGYSAHVSFLVEQVRHSYPEELSLKTLSQRLQMHPNYLGQLFQQEVGANFSDYLNQYRIEKATQLLLHTDQKTTDIALSVGYTDSSYFYRQFKKYTGVSPTEMRSMYSNPK</sequence>
<dbReference type="SUPFAM" id="SSF52172">
    <property type="entry name" value="CheY-like"/>
    <property type="match status" value="1"/>
</dbReference>
<keyword evidence="12" id="KW-1185">Reference proteome</keyword>
<feature type="domain" description="Response regulatory" evidence="10">
    <location>
        <begin position="3"/>
        <end position="120"/>
    </location>
</feature>
<dbReference type="InterPro" id="IPR018060">
    <property type="entry name" value="HTH_AraC"/>
</dbReference>
<keyword evidence="7" id="KW-0804">Transcription</keyword>
<dbReference type="Proteomes" id="UP000682811">
    <property type="component" value="Unassembled WGS sequence"/>
</dbReference>
<reference evidence="11 12" key="1">
    <citation type="submission" date="2021-03" db="EMBL/GenBank/DDBJ databases">
        <title>Antimicrobial resistance genes in bacteria isolated from Japanese honey, and their potential for conferring macrolide and lincosamide resistance in the American foulbrood pathogen Paenibacillus larvae.</title>
        <authorList>
            <person name="Okamoto M."/>
            <person name="Kumagai M."/>
            <person name="Kanamori H."/>
            <person name="Takamatsu D."/>
        </authorList>
    </citation>
    <scope>NUCLEOTIDE SEQUENCE [LARGE SCALE GENOMIC DNA]</scope>
    <source>
        <strain evidence="11 12">J34TS1</strain>
    </source>
</reference>
<feature type="modified residue" description="4-aspartylphosphate" evidence="8">
    <location>
        <position position="55"/>
    </location>
</feature>
<evidence type="ECO:0000313" key="11">
    <source>
        <dbReference type="EMBL" id="GIO50501.1"/>
    </source>
</evidence>
<dbReference type="PRINTS" id="PR00032">
    <property type="entry name" value="HTHARAC"/>
</dbReference>
<dbReference type="Pfam" id="PF00072">
    <property type="entry name" value="Response_reg"/>
    <property type="match status" value="1"/>
</dbReference>
<dbReference type="SUPFAM" id="SSF46689">
    <property type="entry name" value="Homeodomain-like"/>
    <property type="match status" value="1"/>
</dbReference>
<evidence type="ECO:0000256" key="8">
    <source>
        <dbReference type="PROSITE-ProRule" id="PRU00169"/>
    </source>
</evidence>
<dbReference type="GO" id="GO:0003700">
    <property type="term" value="F:DNA-binding transcription factor activity"/>
    <property type="evidence" value="ECO:0007669"/>
    <property type="project" value="InterPro"/>
</dbReference>
<keyword evidence="6 11" id="KW-0238">DNA-binding</keyword>
<keyword evidence="5" id="KW-0805">Transcription regulation</keyword>
<dbReference type="SMART" id="SM00448">
    <property type="entry name" value="REC"/>
    <property type="match status" value="1"/>
</dbReference>
<keyword evidence="4" id="KW-0902">Two-component regulatory system</keyword>
<dbReference type="InterPro" id="IPR011006">
    <property type="entry name" value="CheY-like_superfamily"/>
</dbReference>
<dbReference type="SMART" id="SM00342">
    <property type="entry name" value="HTH_ARAC"/>
    <property type="match status" value="1"/>
</dbReference>
<keyword evidence="2" id="KW-0963">Cytoplasm</keyword>
<dbReference type="PROSITE" id="PS01124">
    <property type="entry name" value="HTH_ARAC_FAMILY_2"/>
    <property type="match status" value="1"/>
</dbReference>
<dbReference type="Gene3D" id="3.40.50.2300">
    <property type="match status" value="1"/>
</dbReference>
<evidence type="ECO:0000256" key="2">
    <source>
        <dbReference type="ARBA" id="ARBA00022490"/>
    </source>
</evidence>
<dbReference type="InterPro" id="IPR020449">
    <property type="entry name" value="Tscrpt_reg_AraC-type_HTH"/>
</dbReference>
<evidence type="ECO:0000259" key="9">
    <source>
        <dbReference type="PROSITE" id="PS01124"/>
    </source>
</evidence>
<evidence type="ECO:0000256" key="1">
    <source>
        <dbReference type="ARBA" id="ARBA00004496"/>
    </source>
</evidence>
<proteinExistence type="predicted"/>
<evidence type="ECO:0000259" key="10">
    <source>
        <dbReference type="PROSITE" id="PS50110"/>
    </source>
</evidence>
<gene>
    <name evidence="11" type="ORF">J34TS1_52660</name>
</gene>
<comment type="caution">
    <text evidence="11">The sequence shown here is derived from an EMBL/GenBank/DDBJ whole genome shotgun (WGS) entry which is preliminary data.</text>
</comment>
<protein>
    <submittedName>
        <fullName evidence="11">DNA-binding response regulator</fullName>
    </submittedName>
</protein>
<comment type="subcellular location">
    <subcellularLocation>
        <location evidence="1">Cytoplasm</location>
    </subcellularLocation>
</comment>
<dbReference type="PANTHER" id="PTHR42713:SF3">
    <property type="entry name" value="TRANSCRIPTIONAL REGULATORY PROTEIN HPTR"/>
    <property type="match status" value="1"/>
</dbReference>
<organism evidence="11 12">
    <name type="scientific">Paenibacillus azoreducens</name>
    <dbReference type="NCBI Taxonomy" id="116718"/>
    <lineage>
        <taxon>Bacteria</taxon>
        <taxon>Bacillati</taxon>
        <taxon>Bacillota</taxon>
        <taxon>Bacilli</taxon>
        <taxon>Bacillales</taxon>
        <taxon>Paenibacillaceae</taxon>
        <taxon>Paenibacillus</taxon>
    </lineage>
</organism>
<keyword evidence="3 8" id="KW-0597">Phosphoprotein</keyword>
<dbReference type="AlphaFoldDB" id="A0A920CR18"/>
<dbReference type="GO" id="GO:0005737">
    <property type="term" value="C:cytoplasm"/>
    <property type="evidence" value="ECO:0007669"/>
    <property type="project" value="UniProtKB-SubCell"/>
</dbReference>
<dbReference type="PROSITE" id="PS50110">
    <property type="entry name" value="RESPONSE_REGULATORY"/>
    <property type="match status" value="1"/>
</dbReference>
<feature type="domain" description="HTH araC/xylS-type" evidence="9">
    <location>
        <begin position="416"/>
        <end position="514"/>
    </location>
</feature>
<dbReference type="RefSeq" id="WP_212980703.1">
    <property type="nucleotide sequence ID" value="NZ_AP025343.1"/>
</dbReference>
<evidence type="ECO:0000256" key="6">
    <source>
        <dbReference type="ARBA" id="ARBA00023125"/>
    </source>
</evidence>
<evidence type="ECO:0000256" key="4">
    <source>
        <dbReference type="ARBA" id="ARBA00023012"/>
    </source>
</evidence>
<dbReference type="InterPro" id="IPR051552">
    <property type="entry name" value="HptR"/>
</dbReference>
<dbReference type="PANTHER" id="PTHR42713">
    <property type="entry name" value="HISTIDINE KINASE-RELATED"/>
    <property type="match status" value="1"/>
</dbReference>
<evidence type="ECO:0000256" key="5">
    <source>
        <dbReference type="ARBA" id="ARBA00023015"/>
    </source>
</evidence>
<dbReference type="Gene3D" id="1.10.10.60">
    <property type="entry name" value="Homeodomain-like"/>
    <property type="match status" value="2"/>
</dbReference>
<evidence type="ECO:0000256" key="3">
    <source>
        <dbReference type="ARBA" id="ARBA00022553"/>
    </source>
</evidence>